<sequence>MPNQRKDRQTYLADPHLSYKSTRYGDKPIEYKSSSSFDQSTLSQFGFKPRPPSPNVRKHKRKSVLSKNSSAKRRSLNFDDLKRESSGEEEEEDTIPVGKKRRVGQGHLLSDDEDEKDATKFEEEEDEMGDDGFVVNDHFDEDDEASWRPSRSPKRRKSLPKRRRLVASKTRDLTLTQMYPLTHVPAESEYEDEEDEEEEESHEEESQEEYHEEDELQDGGLGVPVEEIRVKDEPVSQVPYEPEVWVKDEPQSQVEMPEDLISNQHFKQEDEHTGLLGQDIRVKQENVADKVMEGPSPTKNHEVSDMPNDPKTPKRPIPSVVPSSYTPPVTPLSPLRHQQLSAILASPSIQRQWRMSGRKLPGSAVPDLSPITEQQKGFEGGSTEENTPVELKVSEQPLKRPDFTKDSFGTDTSSTTSSGDNTKEAKRARPKIVQSSQWWEREETLTSNSATTLEPIQEVDSQPEVQAKSSDDLNNSDVASATITAPRAVQLDEIERVPESSARRERSKTRSFRPSLPTSISREPLLRDSSGLQTVHTSFFRKESSTIEPPPPAADNESQKSQISIKSVDRQLMKESDDYNKISADKIEETQLEGDEVDLDATISQSQPEELETTPRAPTGRPELPSRKSSNLPLLLPSSPPQTYKFLRNIDSSPPSSKELFHSPSNKNSSSPTVDFKNTLENFEPQGQDAEDPNEGADASASHTEKGPVETLTQWKMRMFGPSQAVPTISQILGANSLPNDAEDDDDDEEL</sequence>
<feature type="region of interest" description="Disordered" evidence="1">
    <location>
        <begin position="1"/>
        <end position="235"/>
    </location>
</feature>
<feature type="compositionally biased region" description="Basic and acidic residues" evidence="1">
    <location>
        <begin position="76"/>
        <end position="86"/>
    </location>
</feature>
<dbReference type="EMBL" id="JAVHNR010000009">
    <property type="protein sequence ID" value="KAK6333340.1"/>
    <property type="molecule type" value="Genomic_DNA"/>
</dbReference>
<dbReference type="AlphaFoldDB" id="A0AAN8MM25"/>
<feature type="region of interest" description="Disordered" evidence="1">
    <location>
        <begin position="349"/>
        <end position="710"/>
    </location>
</feature>
<name>A0AAN8MM25_9PEZI</name>
<evidence type="ECO:0000313" key="3">
    <source>
        <dbReference type="Proteomes" id="UP001313282"/>
    </source>
</evidence>
<feature type="region of interest" description="Disordered" evidence="1">
    <location>
        <begin position="728"/>
        <end position="751"/>
    </location>
</feature>
<evidence type="ECO:0000256" key="1">
    <source>
        <dbReference type="SAM" id="MobiDB-lite"/>
    </source>
</evidence>
<feature type="compositionally biased region" description="Basic residues" evidence="1">
    <location>
        <begin position="56"/>
        <end position="75"/>
    </location>
</feature>
<accession>A0AAN8MM25</accession>
<feature type="compositionally biased region" description="Basic and acidic residues" evidence="1">
    <location>
        <begin position="567"/>
        <end position="589"/>
    </location>
</feature>
<organism evidence="2 3">
    <name type="scientific">Orbilia javanica</name>
    <dbReference type="NCBI Taxonomy" id="47235"/>
    <lineage>
        <taxon>Eukaryota</taxon>
        <taxon>Fungi</taxon>
        <taxon>Dikarya</taxon>
        <taxon>Ascomycota</taxon>
        <taxon>Pezizomycotina</taxon>
        <taxon>Orbiliomycetes</taxon>
        <taxon>Orbiliales</taxon>
        <taxon>Orbiliaceae</taxon>
        <taxon>Orbilia</taxon>
    </lineage>
</organism>
<feature type="compositionally biased region" description="Low complexity" evidence="1">
    <location>
        <begin position="33"/>
        <end position="45"/>
    </location>
</feature>
<feature type="compositionally biased region" description="Acidic residues" evidence="1">
    <location>
        <begin position="111"/>
        <end position="130"/>
    </location>
</feature>
<feature type="compositionally biased region" description="Acidic residues" evidence="1">
    <location>
        <begin position="188"/>
        <end position="217"/>
    </location>
</feature>
<protein>
    <submittedName>
        <fullName evidence="2">Uncharacterized protein</fullName>
    </submittedName>
</protein>
<feature type="region of interest" description="Disordered" evidence="1">
    <location>
        <begin position="283"/>
        <end position="333"/>
    </location>
</feature>
<feature type="compositionally biased region" description="Acidic residues" evidence="1">
    <location>
        <begin position="741"/>
        <end position="751"/>
    </location>
</feature>
<keyword evidence="3" id="KW-1185">Reference proteome</keyword>
<feature type="compositionally biased region" description="Polar residues" evidence="1">
    <location>
        <begin position="663"/>
        <end position="673"/>
    </location>
</feature>
<feature type="compositionally biased region" description="Basic residues" evidence="1">
    <location>
        <begin position="151"/>
        <end position="166"/>
    </location>
</feature>
<feature type="compositionally biased region" description="Low complexity" evidence="1">
    <location>
        <begin position="317"/>
        <end position="333"/>
    </location>
</feature>
<feature type="compositionally biased region" description="Polar residues" evidence="1">
    <location>
        <begin position="445"/>
        <end position="483"/>
    </location>
</feature>
<dbReference type="Proteomes" id="UP001313282">
    <property type="component" value="Unassembled WGS sequence"/>
</dbReference>
<gene>
    <name evidence="2" type="ORF">TWF718_011155</name>
</gene>
<feature type="compositionally biased region" description="Acidic residues" evidence="1">
    <location>
        <begin position="590"/>
        <end position="599"/>
    </location>
</feature>
<feature type="compositionally biased region" description="Low complexity" evidence="1">
    <location>
        <begin position="627"/>
        <end position="637"/>
    </location>
</feature>
<feature type="compositionally biased region" description="Low complexity" evidence="1">
    <location>
        <begin position="406"/>
        <end position="420"/>
    </location>
</feature>
<feature type="compositionally biased region" description="Basic and acidic residues" evidence="1">
    <location>
        <begin position="493"/>
        <end position="504"/>
    </location>
</feature>
<proteinExistence type="predicted"/>
<evidence type="ECO:0000313" key="2">
    <source>
        <dbReference type="EMBL" id="KAK6333340.1"/>
    </source>
</evidence>
<comment type="caution">
    <text evidence="2">The sequence shown here is derived from an EMBL/GenBank/DDBJ whole genome shotgun (WGS) entry which is preliminary data.</text>
</comment>
<feature type="compositionally biased region" description="Polar residues" evidence="1">
    <location>
        <begin position="728"/>
        <end position="739"/>
    </location>
</feature>
<reference evidence="2 3" key="1">
    <citation type="submission" date="2019-10" db="EMBL/GenBank/DDBJ databases">
        <authorList>
            <person name="Palmer J.M."/>
        </authorList>
    </citation>
    <scope>NUCLEOTIDE SEQUENCE [LARGE SCALE GENOMIC DNA]</scope>
    <source>
        <strain evidence="2 3">TWF718</strain>
    </source>
</reference>
<feature type="compositionally biased region" description="Basic and acidic residues" evidence="1">
    <location>
        <begin position="283"/>
        <end position="292"/>
    </location>
</feature>